<dbReference type="PANTHER" id="PTHR30265">
    <property type="entry name" value="RHO-INTERACTING TRANSCRIPTION TERMINATION FACTOR NUSG"/>
    <property type="match status" value="1"/>
</dbReference>
<dbReference type="SUPFAM" id="SSF82679">
    <property type="entry name" value="N-utilization substance G protein NusG, N-terminal domain"/>
    <property type="match status" value="1"/>
</dbReference>
<dbReference type="OrthoDB" id="9790639at2"/>
<reference evidence="6" key="1">
    <citation type="submission" date="2016-11" db="EMBL/GenBank/DDBJ databases">
        <authorList>
            <person name="Varghese N."/>
            <person name="Submissions S."/>
        </authorList>
    </citation>
    <scope>NUCLEOTIDE SEQUENCE [LARGE SCALE GENOMIC DNA]</scope>
    <source>
        <strain evidence="6">DSM 16219</strain>
    </source>
</reference>
<dbReference type="Gene3D" id="3.30.70.940">
    <property type="entry name" value="NusG, N-terminal domain"/>
    <property type="match status" value="1"/>
</dbReference>
<dbReference type="AlphaFoldDB" id="A0A1M6UD91"/>
<protein>
    <submittedName>
        <fullName evidence="5">Transcription antitermination factor NusG</fullName>
    </submittedName>
</protein>
<proteinExistence type="predicted"/>
<keyword evidence="6" id="KW-1185">Reference proteome</keyword>
<dbReference type="GO" id="GO:0006354">
    <property type="term" value="P:DNA-templated transcription elongation"/>
    <property type="evidence" value="ECO:0007669"/>
    <property type="project" value="InterPro"/>
</dbReference>
<keyword evidence="2" id="KW-0805">Transcription regulation</keyword>
<dbReference type="CDD" id="cd06091">
    <property type="entry name" value="KOW_NusG"/>
    <property type="match status" value="1"/>
</dbReference>
<dbReference type="InterPro" id="IPR036735">
    <property type="entry name" value="NGN_dom_sf"/>
</dbReference>
<dbReference type="InterPro" id="IPR043425">
    <property type="entry name" value="NusG-like"/>
</dbReference>
<dbReference type="InterPro" id="IPR008991">
    <property type="entry name" value="Translation_prot_SH3-like_sf"/>
</dbReference>
<keyword evidence="3" id="KW-0804">Transcription</keyword>
<evidence type="ECO:0000256" key="2">
    <source>
        <dbReference type="ARBA" id="ARBA00023015"/>
    </source>
</evidence>
<dbReference type="InterPro" id="IPR006645">
    <property type="entry name" value="NGN-like_dom"/>
</dbReference>
<dbReference type="STRING" id="1121393.SAMN02745216_03872"/>
<dbReference type="Pfam" id="PF02357">
    <property type="entry name" value="NusG"/>
    <property type="match status" value="1"/>
</dbReference>
<dbReference type="NCBIfam" id="NF033644">
    <property type="entry name" value="antiterm_UpxY"/>
    <property type="match status" value="1"/>
</dbReference>
<accession>A0A1M6UD91</accession>
<dbReference type="Proteomes" id="UP000183994">
    <property type="component" value="Unassembled WGS sequence"/>
</dbReference>
<evidence type="ECO:0000256" key="1">
    <source>
        <dbReference type="ARBA" id="ARBA00022814"/>
    </source>
</evidence>
<sequence length="178" mass="19464">MNASLHVDKKQWYALYTKSRHEASVNNYLAARSIESFYPQMRMLSRRKDRRKMIDVPMFPGYLFVRAALRSQEHFSILKAPGAVTLIGNTGGAIAIPEDTISSLRIVSQKEALETGPCYHAGDLVLIVSGPFAGVTGVFMRNKGGGKILVNIDALGQSVAVEMGGADVQLMESYRKAG</sequence>
<dbReference type="EMBL" id="FQZU01000030">
    <property type="protein sequence ID" value="SHK67205.1"/>
    <property type="molecule type" value="Genomic_DNA"/>
</dbReference>
<dbReference type="CDD" id="cd09893">
    <property type="entry name" value="NGN_SP_TaA"/>
    <property type="match status" value="1"/>
</dbReference>
<feature type="domain" description="NusG-like N-terminal" evidence="4">
    <location>
        <begin position="9"/>
        <end position="108"/>
    </location>
</feature>
<evidence type="ECO:0000313" key="5">
    <source>
        <dbReference type="EMBL" id="SHK67205.1"/>
    </source>
</evidence>
<dbReference type="SUPFAM" id="SSF50104">
    <property type="entry name" value="Translation proteins SH3-like domain"/>
    <property type="match status" value="1"/>
</dbReference>
<evidence type="ECO:0000256" key="3">
    <source>
        <dbReference type="ARBA" id="ARBA00023163"/>
    </source>
</evidence>
<dbReference type="GO" id="GO:0031564">
    <property type="term" value="P:transcription antitermination"/>
    <property type="evidence" value="ECO:0007669"/>
    <property type="project" value="UniProtKB-KW"/>
</dbReference>
<name>A0A1M6UD91_9BACT</name>
<organism evidence="5 6">
    <name type="scientific">Desulfatibacillum alkenivorans DSM 16219</name>
    <dbReference type="NCBI Taxonomy" id="1121393"/>
    <lineage>
        <taxon>Bacteria</taxon>
        <taxon>Pseudomonadati</taxon>
        <taxon>Thermodesulfobacteriota</taxon>
        <taxon>Desulfobacteria</taxon>
        <taxon>Desulfobacterales</taxon>
        <taxon>Desulfatibacillaceae</taxon>
        <taxon>Desulfatibacillum</taxon>
    </lineage>
</organism>
<gene>
    <name evidence="5" type="ORF">SAMN02745216_03872</name>
</gene>
<keyword evidence="1" id="KW-0889">Transcription antitermination</keyword>
<evidence type="ECO:0000259" key="4">
    <source>
        <dbReference type="SMART" id="SM00738"/>
    </source>
</evidence>
<dbReference type="RefSeq" id="WP_073477910.1">
    <property type="nucleotide sequence ID" value="NZ_FQZU01000030.1"/>
</dbReference>
<dbReference type="SMART" id="SM00738">
    <property type="entry name" value="NGN"/>
    <property type="match status" value="1"/>
</dbReference>
<dbReference type="PANTHER" id="PTHR30265:SF4">
    <property type="entry name" value="KOW MOTIF FAMILY PROTEIN, EXPRESSED"/>
    <property type="match status" value="1"/>
</dbReference>
<evidence type="ECO:0000313" key="6">
    <source>
        <dbReference type="Proteomes" id="UP000183994"/>
    </source>
</evidence>